<feature type="compositionally biased region" description="Low complexity" evidence="1">
    <location>
        <begin position="50"/>
        <end position="68"/>
    </location>
</feature>
<feature type="region of interest" description="Disordered" evidence="1">
    <location>
        <begin position="1"/>
        <end position="94"/>
    </location>
</feature>
<name>A0AAD9LXA3_9PEZI</name>
<comment type="caution">
    <text evidence="2">The sequence shown here is derived from an EMBL/GenBank/DDBJ whole genome shotgun (WGS) entry which is preliminary data.</text>
</comment>
<dbReference type="EMBL" id="MU842962">
    <property type="protein sequence ID" value="KAK2024524.1"/>
    <property type="molecule type" value="Genomic_DNA"/>
</dbReference>
<accession>A0AAD9LXA3</accession>
<dbReference type="Proteomes" id="UP001232148">
    <property type="component" value="Unassembled WGS sequence"/>
</dbReference>
<feature type="compositionally biased region" description="Basic and acidic residues" evidence="1">
    <location>
        <begin position="1"/>
        <end position="25"/>
    </location>
</feature>
<proteinExistence type="predicted"/>
<sequence length="108" mass="12030">MDNRDARQDHPSLHAEANKESDTGRHGRQMPMPGRTTNGIAYPVAMPQVSTTPTPGTRSPSRTTQPPGRNERAQSSRKSHQIHRTDRDPWAIQDRVATQTKLNIGGRL</sequence>
<evidence type="ECO:0000256" key="1">
    <source>
        <dbReference type="SAM" id="MobiDB-lite"/>
    </source>
</evidence>
<gene>
    <name evidence="2" type="ORF">LX32DRAFT_643553</name>
</gene>
<organism evidence="2 3">
    <name type="scientific">Colletotrichum zoysiae</name>
    <dbReference type="NCBI Taxonomy" id="1216348"/>
    <lineage>
        <taxon>Eukaryota</taxon>
        <taxon>Fungi</taxon>
        <taxon>Dikarya</taxon>
        <taxon>Ascomycota</taxon>
        <taxon>Pezizomycotina</taxon>
        <taxon>Sordariomycetes</taxon>
        <taxon>Hypocreomycetidae</taxon>
        <taxon>Glomerellales</taxon>
        <taxon>Glomerellaceae</taxon>
        <taxon>Colletotrichum</taxon>
        <taxon>Colletotrichum graminicola species complex</taxon>
    </lineage>
</organism>
<evidence type="ECO:0000313" key="3">
    <source>
        <dbReference type="Proteomes" id="UP001232148"/>
    </source>
</evidence>
<dbReference type="AlphaFoldDB" id="A0AAD9LXA3"/>
<keyword evidence="3" id="KW-1185">Reference proteome</keyword>
<evidence type="ECO:0000313" key="2">
    <source>
        <dbReference type="EMBL" id="KAK2024524.1"/>
    </source>
</evidence>
<reference evidence="2" key="1">
    <citation type="submission" date="2021-06" db="EMBL/GenBank/DDBJ databases">
        <title>Comparative genomics, transcriptomics and evolutionary studies reveal genomic signatures of adaptation to plant cell wall in hemibiotrophic fungi.</title>
        <authorList>
            <consortium name="DOE Joint Genome Institute"/>
            <person name="Baroncelli R."/>
            <person name="Diaz J.F."/>
            <person name="Benocci T."/>
            <person name="Peng M."/>
            <person name="Battaglia E."/>
            <person name="Haridas S."/>
            <person name="Andreopoulos W."/>
            <person name="Labutti K."/>
            <person name="Pangilinan J."/>
            <person name="Floch G.L."/>
            <person name="Makela M.R."/>
            <person name="Henrissat B."/>
            <person name="Grigoriev I.V."/>
            <person name="Crouch J.A."/>
            <person name="De Vries R.P."/>
            <person name="Sukno S.A."/>
            <person name="Thon M.R."/>
        </authorList>
    </citation>
    <scope>NUCLEOTIDE SEQUENCE</scope>
    <source>
        <strain evidence="2">MAFF235873</strain>
    </source>
</reference>
<protein>
    <submittedName>
        <fullName evidence="2">Uncharacterized protein</fullName>
    </submittedName>
</protein>